<evidence type="ECO:0000256" key="1">
    <source>
        <dbReference type="SAM" id="Phobius"/>
    </source>
</evidence>
<dbReference type="EnsemblMetazoa" id="XM_038014523.1">
    <property type="protein sequence ID" value="XP_037870451.1"/>
    <property type="gene ID" value="LOC105841682"/>
</dbReference>
<feature type="transmembrane region" description="Helical" evidence="1">
    <location>
        <begin position="21"/>
        <end position="43"/>
    </location>
</feature>
<evidence type="ECO:0000313" key="3">
    <source>
        <dbReference type="Proteomes" id="UP000005204"/>
    </source>
</evidence>
<name>A0A8R2LZP0_BOMMO</name>
<accession>A0A8R2LZP0</accession>
<dbReference type="Proteomes" id="UP000005204">
    <property type="component" value="Unassembled WGS sequence"/>
</dbReference>
<keyword evidence="1" id="KW-0812">Transmembrane</keyword>
<keyword evidence="1" id="KW-1133">Transmembrane helix</keyword>
<organism evidence="2 3">
    <name type="scientific">Bombyx mori</name>
    <name type="common">Silk moth</name>
    <dbReference type="NCBI Taxonomy" id="7091"/>
    <lineage>
        <taxon>Eukaryota</taxon>
        <taxon>Metazoa</taxon>
        <taxon>Ecdysozoa</taxon>
        <taxon>Arthropoda</taxon>
        <taxon>Hexapoda</taxon>
        <taxon>Insecta</taxon>
        <taxon>Pterygota</taxon>
        <taxon>Neoptera</taxon>
        <taxon>Endopterygota</taxon>
        <taxon>Lepidoptera</taxon>
        <taxon>Glossata</taxon>
        <taxon>Ditrysia</taxon>
        <taxon>Bombycoidea</taxon>
        <taxon>Bombycidae</taxon>
        <taxon>Bombycinae</taxon>
        <taxon>Bombyx</taxon>
    </lineage>
</organism>
<sequence length="167" mass="19675">MYRYFVLCSCNRWCCASVRIMGVRLIILLVLLVGVLYSLHLLVQDYQALTAAPKLLRFLFKRDLRSSQHLRGSVRWRRILQHDPIQCARYLYCDLGARPPNNSVGRGFVYMLTLKPHDEDLQSLEYFQMAYHRGQLGGIFGCKEYYPMCPFDAQLLFRLIQYLIDKQ</sequence>
<keyword evidence="3" id="KW-1185">Reference proteome</keyword>
<dbReference type="AlphaFoldDB" id="A0A8R2LZP0"/>
<proteinExistence type="predicted"/>
<protein>
    <submittedName>
        <fullName evidence="2">Uncharacterized protein</fullName>
    </submittedName>
</protein>
<evidence type="ECO:0000313" key="2">
    <source>
        <dbReference type="EnsemblMetazoa" id="XP_037870451.1"/>
    </source>
</evidence>
<reference evidence="3" key="1">
    <citation type="journal article" date="2008" name="Insect Biochem. Mol. Biol.">
        <title>The genome of a lepidopteran model insect, the silkworm Bombyx mori.</title>
        <authorList>
            <consortium name="International Silkworm Genome Consortium"/>
        </authorList>
    </citation>
    <scope>NUCLEOTIDE SEQUENCE [LARGE SCALE GENOMIC DNA]</scope>
    <source>
        <strain evidence="3">p50T</strain>
    </source>
</reference>
<reference evidence="2" key="2">
    <citation type="submission" date="2022-06" db="UniProtKB">
        <authorList>
            <consortium name="EnsemblMetazoa"/>
        </authorList>
    </citation>
    <scope>IDENTIFICATION</scope>
    <source>
        <strain evidence="2">p50T (Dazao)</strain>
    </source>
</reference>
<keyword evidence="1" id="KW-0472">Membrane</keyword>